<dbReference type="SUPFAM" id="SSF56672">
    <property type="entry name" value="DNA/RNA polymerases"/>
    <property type="match status" value="1"/>
</dbReference>
<dbReference type="SUPFAM" id="SSF56219">
    <property type="entry name" value="DNase I-like"/>
    <property type="match status" value="1"/>
</dbReference>
<dbReference type="Ensembl" id="ENSACAT00000049322.1">
    <property type="protein sequence ID" value="ENSACAP00000024741.1"/>
    <property type="gene ID" value="ENSACAG00000041896.1"/>
</dbReference>
<dbReference type="Gene3D" id="3.60.10.10">
    <property type="entry name" value="Endonuclease/exonuclease/phosphatase"/>
    <property type="match status" value="1"/>
</dbReference>
<name>A0A803SP51_ANOCA</name>
<evidence type="ECO:0000256" key="1">
    <source>
        <dbReference type="ARBA" id="ARBA00010879"/>
    </source>
</evidence>
<reference evidence="5" key="2">
    <citation type="submission" date="2025-08" db="UniProtKB">
        <authorList>
            <consortium name="Ensembl"/>
        </authorList>
    </citation>
    <scope>IDENTIFICATION</scope>
</reference>
<proteinExistence type="inferred from homology"/>
<dbReference type="PANTHER" id="PTHR47027">
    <property type="entry name" value="REVERSE TRANSCRIPTASE DOMAIN-CONTAINING PROTEIN"/>
    <property type="match status" value="1"/>
</dbReference>
<keyword evidence="6" id="KW-1185">Reference proteome</keyword>
<protein>
    <recommendedName>
        <fullName evidence="2">ribonuclease H</fullName>
        <ecNumber evidence="2">3.1.26.4</ecNumber>
    </recommendedName>
</protein>
<evidence type="ECO:0000259" key="4">
    <source>
        <dbReference type="PROSITE" id="PS50878"/>
    </source>
</evidence>
<dbReference type="InterPro" id="IPR036691">
    <property type="entry name" value="Endo/exonu/phosph_ase_sf"/>
</dbReference>
<dbReference type="GO" id="GO:0004523">
    <property type="term" value="F:RNA-DNA hybrid ribonuclease activity"/>
    <property type="evidence" value="ECO:0007669"/>
    <property type="project" value="UniProtKB-EC"/>
</dbReference>
<dbReference type="Pfam" id="PF00078">
    <property type="entry name" value="RVT_1"/>
    <property type="match status" value="1"/>
</dbReference>
<feature type="coiled-coil region" evidence="3">
    <location>
        <begin position="123"/>
        <end position="150"/>
    </location>
</feature>
<dbReference type="InterPro" id="IPR000477">
    <property type="entry name" value="RT_dom"/>
</dbReference>
<evidence type="ECO:0000256" key="2">
    <source>
        <dbReference type="ARBA" id="ARBA00012180"/>
    </source>
</evidence>
<dbReference type="GeneTree" id="ENSGT01060000248530"/>
<reference evidence="5" key="3">
    <citation type="submission" date="2025-09" db="UniProtKB">
        <authorList>
            <consortium name="Ensembl"/>
        </authorList>
    </citation>
    <scope>IDENTIFICATION</scope>
</reference>
<dbReference type="CDD" id="cd01650">
    <property type="entry name" value="RT_nLTR_like"/>
    <property type="match status" value="1"/>
</dbReference>
<evidence type="ECO:0000313" key="6">
    <source>
        <dbReference type="Proteomes" id="UP000001646"/>
    </source>
</evidence>
<dbReference type="EC" id="3.1.26.4" evidence="2"/>
<dbReference type="Gene3D" id="3.30.70.270">
    <property type="match status" value="1"/>
</dbReference>
<dbReference type="InterPro" id="IPR043128">
    <property type="entry name" value="Rev_trsase/Diguanyl_cyclase"/>
</dbReference>
<comment type="similarity">
    <text evidence="1">Belongs to the beta type-B retroviral polymerase family. HERV class-II K(HML-2) pol subfamily.</text>
</comment>
<reference evidence="5 6" key="1">
    <citation type="submission" date="2009-12" db="EMBL/GenBank/DDBJ databases">
        <title>The Genome Sequence of Anolis carolinensis (Green Anole Lizard).</title>
        <authorList>
            <consortium name="The Genome Sequencing Platform"/>
            <person name="Di Palma F."/>
            <person name="Alfoldi J."/>
            <person name="Heiman D."/>
            <person name="Young S."/>
            <person name="Grabherr M."/>
            <person name="Johnson J."/>
            <person name="Lander E.S."/>
            <person name="Lindblad-Toh K."/>
        </authorList>
    </citation>
    <scope>NUCLEOTIDE SEQUENCE [LARGE SCALE GENOMIC DNA]</scope>
    <source>
        <strain evidence="5 6">JBL SC #1</strain>
    </source>
</reference>
<dbReference type="PROSITE" id="PS50878">
    <property type="entry name" value="RT_POL"/>
    <property type="match status" value="1"/>
</dbReference>
<evidence type="ECO:0000256" key="3">
    <source>
        <dbReference type="SAM" id="Coils"/>
    </source>
</evidence>
<feature type="domain" description="Reverse transcriptase" evidence="4">
    <location>
        <begin position="339"/>
        <end position="615"/>
    </location>
</feature>
<dbReference type="AlphaFoldDB" id="A0A803SP51"/>
<keyword evidence="3" id="KW-0175">Coiled coil</keyword>
<sequence length="939" mass="107775">MTYRLNLYILNRVCVKGDHPGEFTFFSGGKTSTIDYIAISRDLIPFAKALKIMPKPESDHFPVLLHLHGFSQEIHLTESYRLPLQLTEGFYKRVKWTLQVNQRITDLLKTERLTSLRTSLISAENANALMETYRNIVQELQSQLSQGNNTERTQLQRQPHQQSQTWFDKECLSAKKALSTVYQSFKFNPTSTTAQDLLLQKRQYKQLLTRKKREAIKNNWERLIEAIKAKDTTTFWRITSNIQSRDQTAVDSQISPASWEVYFQELYRDTYSENAGRYVCPNISMESLPSWPPVTTAEIESLVAQLKPGKAPGEDAIPPEVIKNNLDFWSPILASLFTCIDKYGQIPKDWGMAVIVPIYKRKGRQDDPANYRPISLLNTISKIYTRHLYWKLLDWMEQENILAEEQAGFREGRSTIDQCIVLQHLIEKYTSQRTSSLYAAFIDFRAAFDSISRIKLWEKLGSTSIDKRLLQLIRSLHEGTTLKIRCSSQGHLTRAVETEKGVKQGCTLAPLLFNFYINSMVEHLYNLDYHPPKLAERHLSILLYADDAVLLSRTQVGLKRALRALAKYCSAEQLHLNFQKTKIMEFAKRPKNHTWRLDGHNIEQVSRFKYLGVFFHCTGNRKVHADYVAETAQKSSHAILKFLKTGGGHYIPAALKLFEAKPIAQMMYGAQLGPYPNFAPLEQVQSKFLRSTMQVPRCVSNAILRLETGLVRVEARAWIATLNYWLHLSHSPCGLAPLTLRDEFQSTWNKVVATKIATLGFSQKHLLSMGWDQAKVHIRQRILDTERQSDLACSPVFNISADNRYTITPMAYLTNLEVPNHRKAFTLARCHALPSAVLEGRYRKTPALERLCPCESGHIETIEHVLLQCMFYRDIRINFITPWLLKHPGRTERYYTSLLLSDSCSAITYSVARFCAAAISIRRTMTDPTGPVARAICYI</sequence>
<organism evidence="5 6">
    <name type="scientific">Anolis carolinensis</name>
    <name type="common">Green anole</name>
    <name type="synonym">American chameleon</name>
    <dbReference type="NCBI Taxonomy" id="28377"/>
    <lineage>
        <taxon>Eukaryota</taxon>
        <taxon>Metazoa</taxon>
        <taxon>Chordata</taxon>
        <taxon>Craniata</taxon>
        <taxon>Vertebrata</taxon>
        <taxon>Euteleostomi</taxon>
        <taxon>Lepidosauria</taxon>
        <taxon>Squamata</taxon>
        <taxon>Bifurcata</taxon>
        <taxon>Unidentata</taxon>
        <taxon>Episquamata</taxon>
        <taxon>Toxicofera</taxon>
        <taxon>Iguania</taxon>
        <taxon>Dactyloidae</taxon>
        <taxon>Anolis</taxon>
    </lineage>
</organism>
<dbReference type="Proteomes" id="UP000001646">
    <property type="component" value="Chromosome 4"/>
</dbReference>
<accession>A0A803SP51</accession>
<dbReference type="InParanoid" id="A0A803SP51"/>
<dbReference type="InterPro" id="IPR043502">
    <property type="entry name" value="DNA/RNA_pol_sf"/>
</dbReference>
<evidence type="ECO:0000313" key="5">
    <source>
        <dbReference type="Ensembl" id="ENSACAP00000024741.1"/>
    </source>
</evidence>
<dbReference type="PANTHER" id="PTHR47027:SF30">
    <property type="entry name" value="THAP-TYPE DOMAIN-CONTAINING PROTEIN"/>
    <property type="match status" value="1"/>
</dbReference>